<name>A0A9P0EHG3_NEZVI</name>
<evidence type="ECO:0000313" key="1">
    <source>
        <dbReference type="EMBL" id="CAH1395314.1"/>
    </source>
</evidence>
<accession>A0A9P0EHG3</accession>
<dbReference type="OrthoDB" id="6625049at2759"/>
<sequence length="176" mass="19954">MSDGRISSSSSSSSSSYCHCSDNCGGSYSCNNENENIISFEKYWEHNIKQSDDNREDIMRAAFNLKLASSDSEESIKSSFSEDHLDSVTEVSNNTTPSHIAIPPSDYDKPCLSSYFVPEKYTKAKVGTFRKSGERNFKIEASSAINRRKKQFEIDRQNMIMLRKLREVKPVVVLPR</sequence>
<reference evidence="1" key="1">
    <citation type="submission" date="2022-01" db="EMBL/GenBank/DDBJ databases">
        <authorList>
            <person name="King R."/>
        </authorList>
    </citation>
    <scope>NUCLEOTIDE SEQUENCE</scope>
</reference>
<keyword evidence="2" id="KW-1185">Reference proteome</keyword>
<gene>
    <name evidence="1" type="ORF">NEZAVI_LOCUS5613</name>
</gene>
<evidence type="ECO:0000313" key="2">
    <source>
        <dbReference type="Proteomes" id="UP001152798"/>
    </source>
</evidence>
<dbReference type="AlphaFoldDB" id="A0A9P0EHG3"/>
<dbReference type="Proteomes" id="UP001152798">
    <property type="component" value="Chromosome 3"/>
</dbReference>
<organism evidence="1 2">
    <name type="scientific">Nezara viridula</name>
    <name type="common">Southern green stink bug</name>
    <name type="synonym">Cimex viridulus</name>
    <dbReference type="NCBI Taxonomy" id="85310"/>
    <lineage>
        <taxon>Eukaryota</taxon>
        <taxon>Metazoa</taxon>
        <taxon>Ecdysozoa</taxon>
        <taxon>Arthropoda</taxon>
        <taxon>Hexapoda</taxon>
        <taxon>Insecta</taxon>
        <taxon>Pterygota</taxon>
        <taxon>Neoptera</taxon>
        <taxon>Paraneoptera</taxon>
        <taxon>Hemiptera</taxon>
        <taxon>Heteroptera</taxon>
        <taxon>Panheteroptera</taxon>
        <taxon>Pentatomomorpha</taxon>
        <taxon>Pentatomoidea</taxon>
        <taxon>Pentatomidae</taxon>
        <taxon>Pentatominae</taxon>
        <taxon>Nezara</taxon>
    </lineage>
</organism>
<protein>
    <submittedName>
        <fullName evidence="1">Uncharacterized protein</fullName>
    </submittedName>
</protein>
<proteinExistence type="predicted"/>
<dbReference type="EMBL" id="OV725079">
    <property type="protein sequence ID" value="CAH1395314.1"/>
    <property type="molecule type" value="Genomic_DNA"/>
</dbReference>